<reference evidence="1" key="1">
    <citation type="submission" date="2021-07" db="EMBL/GenBank/DDBJ databases">
        <title>Complete genome sequence of Crassaminicella sp. 143-21, isolated from a deep-sea hydrothermal vent.</title>
        <authorList>
            <person name="Li X."/>
        </authorList>
    </citation>
    <scope>NUCLEOTIDE SEQUENCE</scope>
    <source>
        <strain evidence="1">143-21</strain>
    </source>
</reference>
<proteinExistence type="predicted"/>
<protein>
    <submittedName>
        <fullName evidence="1">Uncharacterized protein</fullName>
    </submittedName>
</protein>
<dbReference type="EMBL" id="CP078093">
    <property type="protein sequence ID" value="QXM06222.1"/>
    <property type="molecule type" value="Genomic_DNA"/>
</dbReference>
<organism evidence="1 2">
    <name type="scientific">Crassaminicella indica</name>
    <dbReference type="NCBI Taxonomy" id="2855394"/>
    <lineage>
        <taxon>Bacteria</taxon>
        <taxon>Bacillati</taxon>
        <taxon>Bacillota</taxon>
        <taxon>Clostridia</taxon>
        <taxon>Eubacteriales</taxon>
        <taxon>Clostridiaceae</taxon>
        <taxon>Crassaminicella</taxon>
    </lineage>
</organism>
<evidence type="ECO:0000313" key="2">
    <source>
        <dbReference type="Proteomes" id="UP000886818"/>
    </source>
</evidence>
<name>A0ABX8RAZ5_9CLOT</name>
<gene>
    <name evidence="1" type="ORF">KVH43_12885</name>
</gene>
<accession>A0ABX8RAZ5</accession>
<dbReference type="RefSeq" id="WP_218282918.1">
    <property type="nucleotide sequence ID" value="NZ_CP078093.1"/>
</dbReference>
<evidence type="ECO:0000313" key="1">
    <source>
        <dbReference type="EMBL" id="QXM06222.1"/>
    </source>
</evidence>
<dbReference type="Proteomes" id="UP000886818">
    <property type="component" value="Chromosome"/>
</dbReference>
<keyword evidence="2" id="KW-1185">Reference proteome</keyword>
<sequence length="331" mass="38955">MVKKLFTILLIILLLSTAFIFNEFFNNNQYITTFKTYVIPNLKISNKLLENYYSTNTTLHKKASEAILLTTLKNLKYNQWIEYADYIDLILYKSNVLPYNKDELIVVLNLSKDSSVIAIYSHVNNEYIFTNKIENVLPVQNIKFLPVPELGYNMLITDQLLDERLGAFFLEEFIEIFVYRDDHFKSVFKKAKYKEEIYNAEWVDPKASSEKWIKIIEANNITFNQKPKLNISVSINQKKFETIKKTFPAKGDFKLTEEIVTQENYYWSPKYQMFVMNEGIIKNSTTAIAIIDDTNHWLESFLGFPSNNYKILTENGKVFYLHKQFVSIKSK</sequence>